<name>A0A811U084_CERCA</name>
<dbReference type="PROSITE" id="PS51465">
    <property type="entry name" value="KAZAL_2"/>
    <property type="match status" value="1"/>
</dbReference>
<dbReference type="SUPFAM" id="SSF100895">
    <property type="entry name" value="Kazal-type serine protease inhibitors"/>
    <property type="match status" value="1"/>
</dbReference>
<organism evidence="2 3">
    <name type="scientific">Ceratitis capitata</name>
    <name type="common">Mediterranean fruit fly</name>
    <name type="synonym">Tephritis capitata</name>
    <dbReference type="NCBI Taxonomy" id="7213"/>
    <lineage>
        <taxon>Eukaryota</taxon>
        <taxon>Metazoa</taxon>
        <taxon>Ecdysozoa</taxon>
        <taxon>Arthropoda</taxon>
        <taxon>Hexapoda</taxon>
        <taxon>Insecta</taxon>
        <taxon>Pterygota</taxon>
        <taxon>Neoptera</taxon>
        <taxon>Endopterygota</taxon>
        <taxon>Diptera</taxon>
        <taxon>Brachycera</taxon>
        <taxon>Muscomorpha</taxon>
        <taxon>Tephritoidea</taxon>
        <taxon>Tephritidae</taxon>
        <taxon>Ceratitis</taxon>
        <taxon>Ceratitis</taxon>
    </lineage>
</organism>
<dbReference type="SMART" id="SM00280">
    <property type="entry name" value="KAZAL"/>
    <property type="match status" value="1"/>
</dbReference>
<dbReference type="InterPro" id="IPR002350">
    <property type="entry name" value="Kazal_dom"/>
</dbReference>
<keyword evidence="3" id="KW-1185">Reference proteome</keyword>
<feature type="domain" description="Kazal-like" evidence="1">
    <location>
        <begin position="62"/>
        <end position="118"/>
    </location>
</feature>
<gene>
    <name evidence="2" type="ORF">CCAP1982_LOCUS661</name>
</gene>
<comment type="caution">
    <text evidence="2">The sequence shown here is derived from an EMBL/GenBank/DDBJ whole genome shotgun (WGS) entry which is preliminary data.</text>
</comment>
<evidence type="ECO:0000259" key="1">
    <source>
        <dbReference type="PROSITE" id="PS51465"/>
    </source>
</evidence>
<dbReference type="Gene3D" id="3.30.60.30">
    <property type="match status" value="1"/>
</dbReference>
<sequence length="118" mass="13064">MIADCDWAKWAASSGDIATSKHRQVAGQTNWRLSIRVFDLLLPCKCIVALYAFALVHSLAISDTNVKCQMNCDLQDYKPVCGTDDAGETKSFNNLCILKTENCLRQLSFQKTADGECP</sequence>
<dbReference type="AlphaFoldDB" id="A0A811U084"/>
<accession>A0A811U084</accession>
<proteinExistence type="predicted"/>
<dbReference type="Proteomes" id="UP000606786">
    <property type="component" value="Unassembled WGS sequence"/>
</dbReference>
<evidence type="ECO:0000313" key="2">
    <source>
        <dbReference type="EMBL" id="CAD6991750.1"/>
    </source>
</evidence>
<protein>
    <submittedName>
        <fullName evidence="2">(Mediterranean fruit fly) hypothetical protein</fullName>
    </submittedName>
</protein>
<dbReference type="Pfam" id="PF07648">
    <property type="entry name" value="Kazal_2"/>
    <property type="match status" value="1"/>
</dbReference>
<reference evidence="2" key="1">
    <citation type="submission" date="2020-11" db="EMBL/GenBank/DDBJ databases">
        <authorList>
            <person name="Whitehead M."/>
        </authorList>
    </citation>
    <scope>NUCLEOTIDE SEQUENCE</scope>
    <source>
        <strain evidence="2">EGII</strain>
    </source>
</reference>
<dbReference type="InterPro" id="IPR036058">
    <property type="entry name" value="Kazal_dom_sf"/>
</dbReference>
<evidence type="ECO:0000313" key="3">
    <source>
        <dbReference type="Proteomes" id="UP000606786"/>
    </source>
</evidence>
<dbReference type="OrthoDB" id="6614329at2759"/>
<dbReference type="EMBL" id="CAJHJT010000001">
    <property type="protein sequence ID" value="CAD6991750.1"/>
    <property type="molecule type" value="Genomic_DNA"/>
</dbReference>